<sequence length="251" mass="27519">MALREKDAEEMASSCMRFQLKCSAFKKKSSISENLYYLKNSLSSAFMVKQDSAIYDGKNGTSNSHANRCPPKTFKNTSDKVLDFLVDSMFEFVDQEYLPSKSNFRPVDELGGVVAVTSSIRGKIPDDFPEGVYIRSDSLDEVSPISLSPISAFAKVSVSFCLSSRIQSSKATHPPILSQSDFDQHSPPRPPQHLTASSPHLILSSDSLCVGFQIKIRVSNWGLGFRIGGSGQEEDEGLTISSLCLSLDLQS</sequence>
<dbReference type="Proteomes" id="UP000315295">
    <property type="component" value="Unassembled WGS sequence"/>
</dbReference>
<feature type="compositionally biased region" description="Polar residues" evidence="1">
    <location>
        <begin position="171"/>
        <end position="181"/>
    </location>
</feature>
<proteinExistence type="predicted"/>
<reference evidence="2 3" key="1">
    <citation type="journal article" date="2019" name="G3 (Bethesda)">
        <title>Sequencing of a Wild Apple (Malus baccata) Genome Unravels the Differences Between Cultivated and Wild Apple Species Regarding Disease Resistance and Cold Tolerance.</title>
        <authorList>
            <person name="Chen X."/>
        </authorList>
    </citation>
    <scope>NUCLEOTIDE SEQUENCE [LARGE SCALE GENOMIC DNA]</scope>
    <source>
        <strain evidence="3">cv. Shandingzi</strain>
        <tissue evidence="2">Leaves</tissue>
    </source>
</reference>
<accession>A0A540KHI6</accession>
<dbReference type="STRING" id="106549.A0A540KHI6"/>
<feature type="region of interest" description="Disordered" evidence="1">
    <location>
        <begin position="171"/>
        <end position="197"/>
    </location>
</feature>
<dbReference type="EMBL" id="VIEB01001263">
    <property type="protein sequence ID" value="TQD73686.1"/>
    <property type="molecule type" value="Genomic_DNA"/>
</dbReference>
<gene>
    <name evidence="2" type="ORF">C1H46_040781</name>
</gene>
<evidence type="ECO:0000313" key="3">
    <source>
        <dbReference type="Proteomes" id="UP000315295"/>
    </source>
</evidence>
<dbReference type="AlphaFoldDB" id="A0A540KHI6"/>
<evidence type="ECO:0000313" key="2">
    <source>
        <dbReference type="EMBL" id="TQD73686.1"/>
    </source>
</evidence>
<name>A0A540KHI6_MALBA</name>
<protein>
    <submittedName>
        <fullName evidence="2">Uncharacterized protein</fullName>
    </submittedName>
</protein>
<evidence type="ECO:0000256" key="1">
    <source>
        <dbReference type="SAM" id="MobiDB-lite"/>
    </source>
</evidence>
<keyword evidence="3" id="KW-1185">Reference proteome</keyword>
<comment type="caution">
    <text evidence="2">The sequence shown here is derived from an EMBL/GenBank/DDBJ whole genome shotgun (WGS) entry which is preliminary data.</text>
</comment>
<organism evidence="2 3">
    <name type="scientific">Malus baccata</name>
    <name type="common">Siberian crab apple</name>
    <name type="synonym">Pyrus baccata</name>
    <dbReference type="NCBI Taxonomy" id="106549"/>
    <lineage>
        <taxon>Eukaryota</taxon>
        <taxon>Viridiplantae</taxon>
        <taxon>Streptophyta</taxon>
        <taxon>Embryophyta</taxon>
        <taxon>Tracheophyta</taxon>
        <taxon>Spermatophyta</taxon>
        <taxon>Magnoliopsida</taxon>
        <taxon>eudicotyledons</taxon>
        <taxon>Gunneridae</taxon>
        <taxon>Pentapetalae</taxon>
        <taxon>rosids</taxon>
        <taxon>fabids</taxon>
        <taxon>Rosales</taxon>
        <taxon>Rosaceae</taxon>
        <taxon>Amygdaloideae</taxon>
        <taxon>Maleae</taxon>
        <taxon>Malus</taxon>
    </lineage>
</organism>